<dbReference type="PANTHER" id="PTHR31362:SF0">
    <property type="entry name" value="EXOSTOSIN DOMAIN-CONTAINING PROTEIN-RELATED"/>
    <property type="match status" value="1"/>
</dbReference>
<dbReference type="OrthoDB" id="5948173at2759"/>
<reference evidence="1 2" key="1">
    <citation type="submission" date="2014-03" db="EMBL/GenBank/DDBJ databases">
        <title>Draft genome of the hookworm Oesophagostomum dentatum.</title>
        <authorList>
            <person name="Mitreva M."/>
        </authorList>
    </citation>
    <scope>NUCLEOTIDE SEQUENCE [LARGE SCALE GENOMIC DNA]</scope>
    <source>
        <strain evidence="1 2">OD-Hann</strain>
    </source>
</reference>
<dbReference type="PANTHER" id="PTHR31362">
    <property type="entry name" value="GLYCOSYLTRANSFERASE STELLO1-RELATED"/>
    <property type="match status" value="1"/>
</dbReference>
<evidence type="ECO:0000313" key="2">
    <source>
        <dbReference type="Proteomes" id="UP000053660"/>
    </source>
</evidence>
<dbReference type="Proteomes" id="UP000053660">
    <property type="component" value="Unassembled WGS sequence"/>
</dbReference>
<name>A0A0B1SSX3_OESDE</name>
<gene>
    <name evidence="1" type="ORF">OESDEN_11795</name>
</gene>
<keyword evidence="2" id="KW-1185">Reference proteome</keyword>
<dbReference type="AlphaFoldDB" id="A0A0B1SSX3"/>
<dbReference type="EMBL" id="KN555870">
    <property type="protein sequence ID" value="KHJ88413.1"/>
    <property type="molecule type" value="Genomic_DNA"/>
</dbReference>
<proteinExistence type="predicted"/>
<dbReference type="Pfam" id="PF03385">
    <property type="entry name" value="STELLO"/>
    <property type="match status" value="1"/>
</dbReference>
<sequence length="336" mass="39413">MVLRSYYIQKLLHLVGFNVGFYPANAKVLERKNEDRKLASTGTTLPSAYEMVKFLKGWSCNDTLLEFCMVLIIIDNHQRKSGFGLLQRLYQPYFGLTIFCGTWKPDEYKDDGHYPEMLHPFNYIHVSAAELVKGVFMYFCLAKVRELKLRNVKGYFMSGDDVLFQFWHELSLEEILYPTWVIEQRCPSSWWPTRYGRTAAKRASKLLTEKYRNNGKVKQLLECYVEGLSAQGHPKDAAMHIADDNGSTLSDFYYVPQKRLNYLADALEIFFEAELFVEIAMNKLLQTVPYNKISPENFTYVPNGRRDYWKEYYLSELIMMHPVKISYFENLENRLG</sequence>
<accession>A0A0B1SSX3</accession>
<evidence type="ECO:0000313" key="1">
    <source>
        <dbReference type="EMBL" id="KHJ88413.1"/>
    </source>
</evidence>
<dbReference type="InterPro" id="IPR005049">
    <property type="entry name" value="STL-like"/>
</dbReference>
<protein>
    <submittedName>
        <fullName evidence="1">Uncharacterized protein</fullName>
    </submittedName>
</protein>
<organism evidence="1 2">
    <name type="scientific">Oesophagostomum dentatum</name>
    <name type="common">Nodular worm</name>
    <dbReference type="NCBI Taxonomy" id="61180"/>
    <lineage>
        <taxon>Eukaryota</taxon>
        <taxon>Metazoa</taxon>
        <taxon>Ecdysozoa</taxon>
        <taxon>Nematoda</taxon>
        <taxon>Chromadorea</taxon>
        <taxon>Rhabditida</taxon>
        <taxon>Rhabditina</taxon>
        <taxon>Rhabditomorpha</taxon>
        <taxon>Strongyloidea</taxon>
        <taxon>Strongylidae</taxon>
        <taxon>Oesophagostomum</taxon>
    </lineage>
</organism>